<dbReference type="EMBL" id="CM044701">
    <property type="protein sequence ID" value="KAI5681414.1"/>
    <property type="molecule type" value="Genomic_DNA"/>
</dbReference>
<protein>
    <submittedName>
        <fullName evidence="1">Uncharacterized protein</fullName>
    </submittedName>
</protein>
<sequence>MEFMGKGLGKRAKSTSLGHDGYEAVSEDDVEKDDSETVQGEQEKIAEEKHLNGENNFEKEREEEEKKEDGQERNWLWKSEHENAEDLRLWNQLMEITNFRFKRVWDKLMEDAENTCTMFIGDVEECFWKCLRTKNGARTAGVKKNGKEKTPKANQSQDKEHETNEGPRFDKTPSSPPEQDRAGIITPELFDQTVISFQTLLNTLSHIVTGSCASDTSPSDLAPPATDPPFEN</sequence>
<gene>
    <name evidence="1" type="ORF">M9H77_02642</name>
</gene>
<reference evidence="2" key="1">
    <citation type="journal article" date="2023" name="Nat. Plants">
        <title>Single-cell RNA sequencing provides a high-resolution roadmap for understanding the multicellular compartmentation of specialized metabolism.</title>
        <authorList>
            <person name="Sun S."/>
            <person name="Shen X."/>
            <person name="Li Y."/>
            <person name="Li Y."/>
            <person name="Wang S."/>
            <person name="Li R."/>
            <person name="Zhang H."/>
            <person name="Shen G."/>
            <person name="Guo B."/>
            <person name="Wei J."/>
            <person name="Xu J."/>
            <person name="St-Pierre B."/>
            <person name="Chen S."/>
            <person name="Sun C."/>
        </authorList>
    </citation>
    <scope>NUCLEOTIDE SEQUENCE [LARGE SCALE GENOMIC DNA]</scope>
</reference>
<evidence type="ECO:0000313" key="1">
    <source>
        <dbReference type="EMBL" id="KAI5681414.1"/>
    </source>
</evidence>
<evidence type="ECO:0000313" key="2">
    <source>
        <dbReference type="Proteomes" id="UP001060085"/>
    </source>
</evidence>
<keyword evidence="2" id="KW-1185">Reference proteome</keyword>
<dbReference type="Proteomes" id="UP001060085">
    <property type="component" value="Linkage Group LG01"/>
</dbReference>
<proteinExistence type="predicted"/>
<accession>A0ACC0C938</accession>
<organism evidence="1 2">
    <name type="scientific">Catharanthus roseus</name>
    <name type="common">Madagascar periwinkle</name>
    <name type="synonym">Vinca rosea</name>
    <dbReference type="NCBI Taxonomy" id="4058"/>
    <lineage>
        <taxon>Eukaryota</taxon>
        <taxon>Viridiplantae</taxon>
        <taxon>Streptophyta</taxon>
        <taxon>Embryophyta</taxon>
        <taxon>Tracheophyta</taxon>
        <taxon>Spermatophyta</taxon>
        <taxon>Magnoliopsida</taxon>
        <taxon>eudicotyledons</taxon>
        <taxon>Gunneridae</taxon>
        <taxon>Pentapetalae</taxon>
        <taxon>asterids</taxon>
        <taxon>lamiids</taxon>
        <taxon>Gentianales</taxon>
        <taxon>Apocynaceae</taxon>
        <taxon>Rauvolfioideae</taxon>
        <taxon>Vinceae</taxon>
        <taxon>Catharanthinae</taxon>
        <taxon>Catharanthus</taxon>
    </lineage>
</organism>
<name>A0ACC0C938_CATRO</name>
<comment type="caution">
    <text evidence="1">The sequence shown here is derived from an EMBL/GenBank/DDBJ whole genome shotgun (WGS) entry which is preliminary data.</text>
</comment>